<proteinExistence type="predicted"/>
<dbReference type="NCBIfam" id="TIGR01509">
    <property type="entry name" value="HAD-SF-IA-v3"/>
    <property type="match status" value="1"/>
</dbReference>
<dbReference type="PANTHER" id="PTHR12725:SF117">
    <property type="entry name" value="HALOACID DEHALOGENASE-LIKE HYDROLASE"/>
    <property type="match status" value="1"/>
</dbReference>
<dbReference type="InterPro" id="IPR006439">
    <property type="entry name" value="HAD-SF_hydro_IA"/>
</dbReference>
<dbReference type="InterPro" id="IPR010237">
    <property type="entry name" value="Pyr-5-nucltdase"/>
</dbReference>
<dbReference type="SUPFAM" id="SSF56784">
    <property type="entry name" value="HAD-like"/>
    <property type="match status" value="1"/>
</dbReference>
<evidence type="ECO:0000313" key="2">
    <source>
        <dbReference type="Proteomes" id="UP000650424"/>
    </source>
</evidence>
<accession>A0ABR6ZRX6</accession>
<evidence type="ECO:0000313" key="1">
    <source>
        <dbReference type="EMBL" id="MBC3918657.1"/>
    </source>
</evidence>
<dbReference type="Proteomes" id="UP000650424">
    <property type="component" value="Unassembled WGS sequence"/>
</dbReference>
<dbReference type="InterPro" id="IPR036412">
    <property type="entry name" value="HAD-like_sf"/>
</dbReference>
<dbReference type="Pfam" id="PF00702">
    <property type="entry name" value="Hydrolase"/>
    <property type="match status" value="1"/>
</dbReference>
<dbReference type="SFLD" id="SFLDG01132">
    <property type="entry name" value="C1.5.3:_5'-Nucleotidase_Like"/>
    <property type="match status" value="1"/>
</dbReference>
<dbReference type="RefSeq" id="WP_186947899.1">
    <property type="nucleotide sequence ID" value="NZ_JACOGF010000006.1"/>
</dbReference>
<reference evidence="1 2" key="1">
    <citation type="submission" date="2020-08" db="EMBL/GenBank/DDBJ databases">
        <title>Novel species isolated from subtropical streams in China.</title>
        <authorList>
            <person name="Lu H."/>
        </authorList>
    </citation>
    <scope>NUCLEOTIDE SEQUENCE [LARGE SCALE GENOMIC DNA]</scope>
    <source>
        <strain evidence="1 2">CY18W</strain>
    </source>
</reference>
<keyword evidence="2" id="KW-1185">Reference proteome</keyword>
<dbReference type="Gene3D" id="3.40.50.1000">
    <property type="entry name" value="HAD superfamily/HAD-like"/>
    <property type="match status" value="1"/>
</dbReference>
<dbReference type="Gene3D" id="1.10.150.450">
    <property type="match status" value="1"/>
</dbReference>
<name>A0ABR6ZRX6_9BURK</name>
<comment type="caution">
    <text evidence="1">The sequence shown here is derived from an EMBL/GenBank/DDBJ whole genome shotgun (WGS) entry which is preliminary data.</text>
</comment>
<sequence length="233" mass="26659">MRRRSAPLWLFDLDNTLHNASHAIFPAISRNMNAFLARVLGDGETPADPDTVNAIRQQYYARYGVTMLGMVRHHGVRADEFLHEVHHFDDLGSMIRYERGLKKLLRRLPGKKILLTNAPRAYSGRVLRHMGLHRHFDAHIPVEAMRVHGQLQPKPSRPYLRKLLATYGKRASDCVLVEDSIENLRAAKREGLRTVWITGYTPAHQLKKSAACADVKVKSVMQLPRQSYRLVAR</sequence>
<dbReference type="NCBIfam" id="TIGR01993">
    <property type="entry name" value="Pyr-5-nucltdase"/>
    <property type="match status" value="1"/>
</dbReference>
<organism evidence="1 2">
    <name type="scientific">Undibacterium hunanense</name>
    <dbReference type="NCBI Taxonomy" id="2762292"/>
    <lineage>
        <taxon>Bacteria</taxon>
        <taxon>Pseudomonadati</taxon>
        <taxon>Pseudomonadota</taxon>
        <taxon>Betaproteobacteria</taxon>
        <taxon>Burkholderiales</taxon>
        <taxon>Oxalobacteraceae</taxon>
        <taxon>Undibacterium</taxon>
    </lineage>
</organism>
<protein>
    <submittedName>
        <fullName evidence="1">Pyrimidine 5'-nucleotidase</fullName>
    </submittedName>
</protein>
<dbReference type="PANTHER" id="PTHR12725">
    <property type="entry name" value="HALOACID DEHALOGENASE-LIKE HYDROLASE"/>
    <property type="match status" value="1"/>
</dbReference>
<gene>
    <name evidence="1" type="ORF">H8L32_14280</name>
</gene>
<dbReference type="InterPro" id="IPR023214">
    <property type="entry name" value="HAD_sf"/>
</dbReference>
<dbReference type="SFLD" id="SFLDS00003">
    <property type="entry name" value="Haloacid_Dehalogenase"/>
    <property type="match status" value="1"/>
</dbReference>
<dbReference type="EMBL" id="JACOGF010000006">
    <property type="protein sequence ID" value="MBC3918657.1"/>
    <property type="molecule type" value="Genomic_DNA"/>
</dbReference>
<dbReference type="SFLD" id="SFLDG01129">
    <property type="entry name" value="C1.5:_HAD__Beta-PGM__Phosphata"/>
    <property type="match status" value="1"/>
</dbReference>